<evidence type="ECO:0000313" key="2">
    <source>
        <dbReference type="EMBL" id="MEE3716657.1"/>
    </source>
</evidence>
<dbReference type="PANTHER" id="PTHR34107:SF2">
    <property type="entry name" value="SLL0888 PROTEIN"/>
    <property type="match status" value="1"/>
</dbReference>
<proteinExistence type="predicted"/>
<dbReference type="PANTHER" id="PTHR34107">
    <property type="entry name" value="SLL0198 PROTEIN-RELATED"/>
    <property type="match status" value="1"/>
</dbReference>
<dbReference type="SUPFAM" id="SSF52980">
    <property type="entry name" value="Restriction endonuclease-like"/>
    <property type="match status" value="1"/>
</dbReference>
<keyword evidence="2" id="KW-0540">Nuclease</keyword>
<dbReference type="Gene3D" id="3.90.1570.10">
    <property type="entry name" value="tt1808, chain A"/>
    <property type="match status" value="1"/>
</dbReference>
<keyword evidence="2" id="KW-0378">Hydrolase</keyword>
<name>A0AAW9PV41_9CYAN</name>
<organism evidence="2 3">
    <name type="scientific">Tumidithrix elongata BACA0141</name>
    <dbReference type="NCBI Taxonomy" id="2716417"/>
    <lineage>
        <taxon>Bacteria</taxon>
        <taxon>Bacillati</taxon>
        <taxon>Cyanobacteriota</taxon>
        <taxon>Cyanophyceae</taxon>
        <taxon>Pseudanabaenales</taxon>
        <taxon>Pseudanabaenaceae</taxon>
        <taxon>Tumidithrix</taxon>
        <taxon>Tumidithrix elongata</taxon>
    </lineage>
</organism>
<dbReference type="InterPro" id="IPR011335">
    <property type="entry name" value="Restrct_endonuc-II-like"/>
</dbReference>
<evidence type="ECO:0000313" key="3">
    <source>
        <dbReference type="Proteomes" id="UP001333818"/>
    </source>
</evidence>
<dbReference type="Pfam" id="PF05685">
    <property type="entry name" value="Uma2"/>
    <property type="match status" value="1"/>
</dbReference>
<sequence length="200" mass="23203">MITTVKPKLTFEEFLELSPNCSHYELVDGELVERSITRNHIDIADFLDRCFYDEVKRSDLSYVIKQSVLLRTLSQDGTEQGRMPDVSVIDRDDWRANRSDYAALRSPIQLAVEVVSTNWDDDYIDKLDEYQRMGIHEYWIVDYLALGGREYLGKPKLPTIFVYVLDDKGEYQRSMFRGNDAIASSTFPELQLTAEQILKA</sequence>
<evidence type="ECO:0000259" key="1">
    <source>
        <dbReference type="Pfam" id="PF05685"/>
    </source>
</evidence>
<keyword evidence="2" id="KW-0255">Endonuclease</keyword>
<dbReference type="AlphaFoldDB" id="A0AAW9PV41"/>
<dbReference type="InterPro" id="IPR008538">
    <property type="entry name" value="Uma2"/>
</dbReference>
<protein>
    <submittedName>
        <fullName evidence="2">Uma2 family endonuclease</fullName>
    </submittedName>
</protein>
<dbReference type="GO" id="GO:0004519">
    <property type="term" value="F:endonuclease activity"/>
    <property type="evidence" value="ECO:0007669"/>
    <property type="project" value="UniProtKB-KW"/>
</dbReference>
<accession>A0AAW9PV41</accession>
<comment type="caution">
    <text evidence="2">The sequence shown here is derived from an EMBL/GenBank/DDBJ whole genome shotgun (WGS) entry which is preliminary data.</text>
</comment>
<dbReference type="InterPro" id="IPR012296">
    <property type="entry name" value="Nuclease_put_TT1808"/>
</dbReference>
<keyword evidence="3" id="KW-1185">Reference proteome</keyword>
<dbReference type="Proteomes" id="UP001333818">
    <property type="component" value="Unassembled WGS sequence"/>
</dbReference>
<dbReference type="EMBL" id="JAZBJZ010000023">
    <property type="protein sequence ID" value="MEE3716657.1"/>
    <property type="molecule type" value="Genomic_DNA"/>
</dbReference>
<gene>
    <name evidence="2" type="ORF">V2H45_07865</name>
</gene>
<dbReference type="RefSeq" id="WP_330483087.1">
    <property type="nucleotide sequence ID" value="NZ_JAZBJZ010000023.1"/>
</dbReference>
<dbReference type="CDD" id="cd06260">
    <property type="entry name" value="DUF820-like"/>
    <property type="match status" value="1"/>
</dbReference>
<reference evidence="2" key="1">
    <citation type="submission" date="2024-01" db="EMBL/GenBank/DDBJ databases">
        <title>Bank of Algae and Cyanobacteria of the Azores (BACA) strain genomes.</title>
        <authorList>
            <person name="Luz R."/>
            <person name="Cordeiro R."/>
            <person name="Fonseca A."/>
            <person name="Goncalves V."/>
        </authorList>
    </citation>
    <scope>NUCLEOTIDE SEQUENCE</scope>
    <source>
        <strain evidence="2">BACA0141</strain>
    </source>
</reference>
<feature type="domain" description="Putative restriction endonuclease" evidence="1">
    <location>
        <begin position="11"/>
        <end position="194"/>
    </location>
</feature>